<evidence type="ECO:0000256" key="1">
    <source>
        <dbReference type="SAM" id="MobiDB-lite"/>
    </source>
</evidence>
<evidence type="ECO:0000313" key="2">
    <source>
        <dbReference type="EMBL" id="KUI56599.1"/>
    </source>
</evidence>
<name>A0A194UYA5_CYTMA</name>
<proteinExistence type="predicted"/>
<dbReference type="EMBL" id="KN714690">
    <property type="protein sequence ID" value="KUI56599.1"/>
    <property type="molecule type" value="Genomic_DNA"/>
</dbReference>
<sequence>MPATCARNAVNECSFDARSREPFLGQATRVRECAVEDPKRKRPGVWRVAAKREQADLHEAGVTPSSRYRIYVGKMPEGTTETRRRDTALERQN</sequence>
<protein>
    <submittedName>
        <fullName evidence="2">Uncharacterized protein</fullName>
    </submittedName>
</protein>
<organism evidence="2 3">
    <name type="scientific">Cytospora mali</name>
    <name type="common">Apple Valsa canker fungus</name>
    <name type="synonym">Valsa mali</name>
    <dbReference type="NCBI Taxonomy" id="578113"/>
    <lineage>
        <taxon>Eukaryota</taxon>
        <taxon>Fungi</taxon>
        <taxon>Dikarya</taxon>
        <taxon>Ascomycota</taxon>
        <taxon>Pezizomycotina</taxon>
        <taxon>Sordariomycetes</taxon>
        <taxon>Sordariomycetidae</taxon>
        <taxon>Diaporthales</taxon>
        <taxon>Cytosporaceae</taxon>
        <taxon>Cytospora</taxon>
    </lineage>
</organism>
<feature type="compositionally biased region" description="Basic and acidic residues" evidence="1">
    <location>
        <begin position="80"/>
        <end position="93"/>
    </location>
</feature>
<gene>
    <name evidence="2" type="ORF">VP1G_10871</name>
</gene>
<dbReference type="AlphaFoldDB" id="A0A194UYA5"/>
<reference evidence="3" key="1">
    <citation type="submission" date="2014-12" db="EMBL/GenBank/DDBJ databases">
        <title>Genome Sequence of Valsa Canker Pathogens Uncovers a Specific Adaption of Colonization on Woody Bark.</title>
        <authorList>
            <person name="Yin Z."/>
            <person name="Liu H."/>
            <person name="Gao X."/>
            <person name="Li Z."/>
            <person name="Song N."/>
            <person name="Ke X."/>
            <person name="Dai Q."/>
            <person name="Wu Y."/>
            <person name="Sun Y."/>
            <person name="Xu J.-R."/>
            <person name="Kang Z.K."/>
            <person name="Wang L."/>
            <person name="Huang L."/>
        </authorList>
    </citation>
    <scope>NUCLEOTIDE SEQUENCE [LARGE SCALE GENOMIC DNA]</scope>
    <source>
        <strain evidence="3">SXYL134</strain>
    </source>
</reference>
<feature type="region of interest" description="Disordered" evidence="1">
    <location>
        <begin position="70"/>
        <end position="93"/>
    </location>
</feature>
<keyword evidence="3" id="KW-1185">Reference proteome</keyword>
<evidence type="ECO:0000313" key="3">
    <source>
        <dbReference type="Proteomes" id="UP000078576"/>
    </source>
</evidence>
<accession>A0A194UYA5</accession>
<dbReference type="Proteomes" id="UP000078576">
    <property type="component" value="Unassembled WGS sequence"/>
</dbReference>